<evidence type="ECO:0000313" key="8">
    <source>
        <dbReference type="EMBL" id="CAD9810248.1"/>
    </source>
</evidence>
<dbReference type="InterPro" id="IPR036388">
    <property type="entry name" value="WH-like_DNA-bd_sf"/>
</dbReference>
<feature type="domain" description="E2F/DP family winged-helix DNA-binding" evidence="7">
    <location>
        <begin position="72"/>
        <end position="137"/>
    </location>
</feature>
<comment type="similarity">
    <text evidence="1 5">Belongs to the E2F/DP family.</text>
</comment>
<dbReference type="GO" id="GO:0090575">
    <property type="term" value="C:RNA polymerase II transcription regulator complex"/>
    <property type="evidence" value="ECO:0007669"/>
    <property type="project" value="TreeGrafter"/>
</dbReference>
<dbReference type="InterPro" id="IPR036390">
    <property type="entry name" value="WH_DNA-bd_sf"/>
</dbReference>
<evidence type="ECO:0000256" key="5">
    <source>
        <dbReference type="RuleBase" id="RU003796"/>
    </source>
</evidence>
<evidence type="ECO:0000256" key="1">
    <source>
        <dbReference type="ARBA" id="ARBA00010940"/>
    </source>
</evidence>
<keyword evidence="2 5" id="KW-0805">Transcription regulation</keyword>
<dbReference type="PANTHER" id="PTHR12081:SF18">
    <property type="entry name" value="TRANSCRIPTION FACTOR E2F2-RELATED"/>
    <property type="match status" value="1"/>
</dbReference>
<organism evidence="8">
    <name type="scientific">Attheya septentrionalis</name>
    <dbReference type="NCBI Taxonomy" id="420275"/>
    <lineage>
        <taxon>Eukaryota</taxon>
        <taxon>Sar</taxon>
        <taxon>Stramenopiles</taxon>
        <taxon>Ochrophyta</taxon>
        <taxon>Bacillariophyta</taxon>
        <taxon>Coscinodiscophyceae</taxon>
        <taxon>Chaetocerotophycidae</taxon>
        <taxon>Chaetocerotales</taxon>
        <taxon>Attheyaceae</taxon>
        <taxon>Attheya</taxon>
    </lineage>
</organism>
<dbReference type="SMART" id="SM01372">
    <property type="entry name" value="E2F_TDP"/>
    <property type="match status" value="1"/>
</dbReference>
<dbReference type="AlphaFoldDB" id="A0A7S2XIU8"/>
<evidence type="ECO:0000256" key="6">
    <source>
        <dbReference type="SAM" id="MobiDB-lite"/>
    </source>
</evidence>
<keyword evidence="4 5" id="KW-0804">Transcription</keyword>
<evidence type="ECO:0000256" key="2">
    <source>
        <dbReference type="ARBA" id="ARBA00023015"/>
    </source>
</evidence>
<dbReference type="Pfam" id="PF02319">
    <property type="entry name" value="WHD_E2F_TDP"/>
    <property type="match status" value="1"/>
</dbReference>
<dbReference type="GO" id="GO:0000981">
    <property type="term" value="F:DNA-binding transcription factor activity, RNA polymerase II-specific"/>
    <property type="evidence" value="ECO:0007669"/>
    <property type="project" value="TreeGrafter"/>
</dbReference>
<sequence length="406" mass="43752">MVNRAPAVPMSSATAATQLASLSKAPTAPKATKPPIKKPAKPKPKAAGKKASSDESCAKKGKPGPAPGNMSRYDSSLGLLTRKFTNLIQASISGAIDLNEASAQLSVQKRRIYDITNVLEGIGLIEKRSKNMIAWLGAEKAAQGMEAGTGGVVDELEILRKEMDKHCEEDSKLDTWISKLRDIPICNDDGLYCRSHDIEMALTSSNSPSGAFSPPQVSLAIHAPTNAVLEVQNSPASKGTTGHNTGQCQLIVCTTPGVGLYEKNQSYRELDKGNPMTALIDASTTVGGMPRSSPKKRRGRPGRNLPLSSAVSTGTPDLTHSYGPDEKRQRMSDADDCLELYFLNRSSESSKTSFIKANFEILADQPFLEVEEIAPRYSYMDQVDDCRALKEEEGVSDFFPSAIQSK</sequence>
<dbReference type="SUPFAM" id="SSF46785">
    <property type="entry name" value="Winged helix' DNA-binding domain"/>
    <property type="match status" value="1"/>
</dbReference>
<dbReference type="GO" id="GO:0000978">
    <property type="term" value="F:RNA polymerase II cis-regulatory region sequence-specific DNA binding"/>
    <property type="evidence" value="ECO:0007669"/>
    <property type="project" value="InterPro"/>
</dbReference>
<reference evidence="8" key="1">
    <citation type="submission" date="2021-01" db="EMBL/GenBank/DDBJ databases">
        <authorList>
            <person name="Corre E."/>
            <person name="Pelletier E."/>
            <person name="Niang G."/>
            <person name="Scheremetjew M."/>
            <person name="Finn R."/>
            <person name="Kale V."/>
            <person name="Holt S."/>
            <person name="Cochrane G."/>
            <person name="Meng A."/>
            <person name="Brown T."/>
            <person name="Cohen L."/>
        </authorList>
    </citation>
    <scope>NUCLEOTIDE SEQUENCE</scope>
    <source>
        <strain evidence="8">CCMP2084</strain>
    </source>
</reference>
<evidence type="ECO:0000259" key="7">
    <source>
        <dbReference type="SMART" id="SM01372"/>
    </source>
</evidence>
<dbReference type="InterPro" id="IPR015633">
    <property type="entry name" value="E2F"/>
</dbReference>
<accession>A0A7S2XIU8</accession>
<feature type="region of interest" description="Disordered" evidence="6">
    <location>
        <begin position="284"/>
        <end position="331"/>
    </location>
</feature>
<dbReference type="PANTHER" id="PTHR12081">
    <property type="entry name" value="TRANSCRIPTION FACTOR E2F"/>
    <property type="match status" value="1"/>
</dbReference>
<evidence type="ECO:0000256" key="3">
    <source>
        <dbReference type="ARBA" id="ARBA00023125"/>
    </source>
</evidence>
<protein>
    <recommendedName>
        <fullName evidence="7">E2F/DP family winged-helix DNA-binding domain-containing protein</fullName>
    </recommendedName>
</protein>
<evidence type="ECO:0000256" key="4">
    <source>
        <dbReference type="ARBA" id="ARBA00023163"/>
    </source>
</evidence>
<gene>
    <name evidence="8" type="ORF">ASEP1449_LOCUS2071</name>
</gene>
<name>A0A7S2XIU8_9STRA</name>
<feature type="compositionally biased region" description="Low complexity" evidence="6">
    <location>
        <begin position="11"/>
        <end position="34"/>
    </location>
</feature>
<dbReference type="FunFam" id="1.10.10.10:FF:000008">
    <property type="entry name" value="E2F transcription factor 1"/>
    <property type="match status" value="1"/>
</dbReference>
<keyword evidence="5" id="KW-0539">Nucleus</keyword>
<dbReference type="EMBL" id="HBHQ01003175">
    <property type="protein sequence ID" value="CAD9810248.1"/>
    <property type="molecule type" value="Transcribed_RNA"/>
</dbReference>
<proteinExistence type="inferred from homology"/>
<dbReference type="InterPro" id="IPR003316">
    <property type="entry name" value="E2F_WHTH_DNA-bd_dom"/>
</dbReference>
<feature type="region of interest" description="Disordered" evidence="6">
    <location>
        <begin position="1"/>
        <end position="73"/>
    </location>
</feature>
<comment type="subcellular location">
    <subcellularLocation>
        <location evidence="5">Nucleus</location>
    </subcellularLocation>
</comment>
<feature type="compositionally biased region" description="Polar residues" evidence="6">
    <location>
        <begin position="306"/>
        <end position="318"/>
    </location>
</feature>
<keyword evidence="3 5" id="KW-0238">DNA-binding</keyword>
<dbReference type="Gene3D" id="1.10.10.10">
    <property type="entry name" value="Winged helix-like DNA-binding domain superfamily/Winged helix DNA-binding domain"/>
    <property type="match status" value="1"/>
</dbReference>
<feature type="compositionally biased region" description="Basic residues" evidence="6">
    <location>
        <begin position="35"/>
        <end position="48"/>
    </location>
</feature>